<evidence type="ECO:0000313" key="13">
    <source>
        <dbReference type="EMBL" id="KIA91904.1"/>
    </source>
</evidence>
<evidence type="ECO:0000259" key="11">
    <source>
        <dbReference type="Pfam" id="PF00593"/>
    </source>
</evidence>
<evidence type="ECO:0000256" key="4">
    <source>
        <dbReference type="ARBA" id="ARBA00022692"/>
    </source>
</evidence>
<evidence type="ECO:0000259" key="12">
    <source>
        <dbReference type="Pfam" id="PF07715"/>
    </source>
</evidence>
<keyword evidence="10" id="KW-0732">Signal</keyword>
<evidence type="ECO:0000256" key="6">
    <source>
        <dbReference type="ARBA" id="ARBA00023136"/>
    </source>
</evidence>
<evidence type="ECO:0000313" key="14">
    <source>
        <dbReference type="Proteomes" id="UP000031246"/>
    </source>
</evidence>
<feature type="chain" id="PRO_5002145324" evidence="10">
    <location>
        <begin position="25"/>
        <end position="991"/>
    </location>
</feature>
<keyword evidence="6 8" id="KW-0472">Membrane</keyword>
<evidence type="ECO:0000256" key="9">
    <source>
        <dbReference type="RuleBase" id="RU003357"/>
    </source>
</evidence>
<protein>
    <submittedName>
        <fullName evidence="13">Membrane protein</fullName>
    </submittedName>
</protein>
<feature type="domain" description="TonB-dependent receptor plug" evidence="12">
    <location>
        <begin position="121"/>
        <end position="236"/>
    </location>
</feature>
<dbReference type="InterPro" id="IPR008969">
    <property type="entry name" value="CarboxyPept-like_regulatory"/>
</dbReference>
<proteinExistence type="inferred from homology"/>
<accession>A0A0C1FVL4</accession>
<dbReference type="NCBIfam" id="TIGR04057">
    <property type="entry name" value="SusC_RagA_signa"/>
    <property type="match status" value="1"/>
</dbReference>
<dbReference type="InterPro" id="IPR037066">
    <property type="entry name" value="Plug_dom_sf"/>
</dbReference>
<keyword evidence="2 8" id="KW-0813">Transport</keyword>
<name>A0A0C1FVL4_9SPHI</name>
<comment type="similarity">
    <text evidence="8 9">Belongs to the TonB-dependent receptor family.</text>
</comment>
<dbReference type="OrthoDB" id="9768177at2"/>
<evidence type="ECO:0000256" key="5">
    <source>
        <dbReference type="ARBA" id="ARBA00023077"/>
    </source>
</evidence>
<keyword evidence="3 8" id="KW-1134">Transmembrane beta strand</keyword>
<dbReference type="InterPro" id="IPR023996">
    <property type="entry name" value="TonB-dep_OMP_SusC/RagA"/>
</dbReference>
<feature type="signal peptide" evidence="10">
    <location>
        <begin position="1"/>
        <end position="24"/>
    </location>
</feature>
<dbReference type="NCBIfam" id="TIGR04056">
    <property type="entry name" value="OMP_RagA_SusC"/>
    <property type="match status" value="1"/>
</dbReference>
<dbReference type="Gene3D" id="2.170.130.10">
    <property type="entry name" value="TonB-dependent receptor, plug domain"/>
    <property type="match status" value="1"/>
</dbReference>
<dbReference type="SUPFAM" id="SSF49464">
    <property type="entry name" value="Carboxypeptidase regulatory domain-like"/>
    <property type="match status" value="1"/>
</dbReference>
<comment type="caution">
    <text evidence="13">The sequence shown here is derived from an EMBL/GenBank/DDBJ whole genome shotgun (WGS) entry which is preliminary data.</text>
</comment>
<dbReference type="Pfam" id="PF07715">
    <property type="entry name" value="Plug"/>
    <property type="match status" value="1"/>
</dbReference>
<reference evidence="13 14" key="1">
    <citation type="submission" date="2014-10" db="EMBL/GenBank/DDBJ databases">
        <title>Pedobacter Kyungheensis.</title>
        <authorList>
            <person name="Anderson B.M."/>
            <person name="Newman J.D."/>
        </authorList>
    </citation>
    <scope>NUCLEOTIDE SEQUENCE [LARGE SCALE GENOMIC DNA]</scope>
    <source>
        <strain evidence="13 14">KACC 16221</strain>
    </source>
</reference>
<dbReference type="InterPro" id="IPR039426">
    <property type="entry name" value="TonB-dep_rcpt-like"/>
</dbReference>
<evidence type="ECO:0000256" key="8">
    <source>
        <dbReference type="PROSITE-ProRule" id="PRU01360"/>
    </source>
</evidence>
<dbReference type="Gene3D" id="2.60.40.1120">
    <property type="entry name" value="Carboxypeptidase-like, regulatory domain"/>
    <property type="match status" value="1"/>
</dbReference>
<dbReference type="Pfam" id="PF00593">
    <property type="entry name" value="TonB_dep_Rec_b-barrel"/>
    <property type="match status" value="1"/>
</dbReference>
<dbReference type="Pfam" id="PF13715">
    <property type="entry name" value="CarbopepD_reg_2"/>
    <property type="match status" value="1"/>
</dbReference>
<comment type="subcellular location">
    <subcellularLocation>
        <location evidence="1 8">Cell outer membrane</location>
        <topology evidence="1 8">Multi-pass membrane protein</topology>
    </subcellularLocation>
</comment>
<keyword evidence="4 8" id="KW-0812">Transmembrane</keyword>
<dbReference type="Gene3D" id="2.40.170.20">
    <property type="entry name" value="TonB-dependent receptor, beta-barrel domain"/>
    <property type="match status" value="1"/>
</dbReference>
<dbReference type="InterPro" id="IPR023997">
    <property type="entry name" value="TonB-dep_OMP_SusC/RagA_CS"/>
</dbReference>
<dbReference type="RefSeq" id="WP_039479418.1">
    <property type="nucleotide sequence ID" value="NZ_JSYN01000025.1"/>
</dbReference>
<sequence>MRVFYLLKQGLLVLLVFSALMVKAQTGSVSGKVLDETGLPLPGASVVIKGTTRSTATDANGVFKLAGLSNGSVTLSASFIGYQTLDKTVSVSANATVDFQLVPDAQKLNEVVVIGYGTAEKKNLTGSITTVNAKDFQKGTITTPEQLIQGKVAGVNIVSNSGQPGVGSTIRIRGGASLNASNDPLVVIDGVPFSGNSIGNAPSPLSLVNPNDIETFTVLKDANATAIYGSRASNGVILITTKKGASGAPVINFSTNNSIATVAKKVDILSSDQIRSFVNANPNASYDDGKKFTALLGGSNTDWQDEIYQNAFSTDNSLSIAGSFKGVPYRVSAGYLDQQGLLLTDHFSRGTGAISISPKLFQDHLKIDLNLKGALTESHFANSGAVGSAIQFDPTQSVTANNNFGNYFEWLRSDGSVNPNAPRNPVALIRLNDNNGKAERSFGNARFDYSFHFLPELHANLNLGYDISKGYGSVRVPIFAAQSVATQGSYTRSLNTETNKLSEFYLNYAHTAASIKSRFDVTAGYGYYDNSKTGYNFPSYKGTGEVLVNPVFPFSTDRDKLLSYYGRFIYTLADKYILSGTLRADASSKFSEKNRWGYFPSAAFTWRISNENFLKNSESVSDLKLRLSYGQTGNKDGIGYYDYLSKYYANSNTGQYQIGNTFYNYYTPAAYDPDLKWETTTTYNAGLDYGFMKGRLYGSIDVYYKKTSDLLSKINIPVGTNFNNELTTNVGNMDVRGAEASLNFAAIKTENTSWDLGVNVAYNKRKVTNLTLNPDPASKVGAGDITGGTGVTLKYNAVNQIPGSFYVYKQVYNADGKPLEGVYEDLNKDGVINTSDQYFYKAPDPNITLGFNTTFSYKKWSFTTSLRANFGNYVYDNVSSNFGIRSNILSPSGVINNASTDFLFTNFQNNQFLSDYYVKNASFLKMDNAGISYNAGKLSKNGNTTLRISANCQNVFTVTKYNGIDPELSSGIDYNLYPRPRTYTLGLNVGF</sequence>
<dbReference type="PROSITE" id="PS52016">
    <property type="entry name" value="TONB_DEPENDENT_REC_3"/>
    <property type="match status" value="1"/>
</dbReference>
<dbReference type="Proteomes" id="UP000031246">
    <property type="component" value="Unassembled WGS sequence"/>
</dbReference>
<dbReference type="FunFam" id="2.170.130.10:FF:000008">
    <property type="entry name" value="SusC/RagA family TonB-linked outer membrane protein"/>
    <property type="match status" value="1"/>
</dbReference>
<organism evidence="13 14">
    <name type="scientific">Pedobacter kyungheensis</name>
    <dbReference type="NCBI Taxonomy" id="1069985"/>
    <lineage>
        <taxon>Bacteria</taxon>
        <taxon>Pseudomonadati</taxon>
        <taxon>Bacteroidota</taxon>
        <taxon>Sphingobacteriia</taxon>
        <taxon>Sphingobacteriales</taxon>
        <taxon>Sphingobacteriaceae</taxon>
        <taxon>Pedobacter</taxon>
    </lineage>
</organism>
<dbReference type="InterPro" id="IPR012910">
    <property type="entry name" value="Plug_dom"/>
</dbReference>
<feature type="domain" description="TonB-dependent receptor-like beta-barrel" evidence="11">
    <location>
        <begin position="400"/>
        <end position="955"/>
    </location>
</feature>
<evidence type="ECO:0000256" key="2">
    <source>
        <dbReference type="ARBA" id="ARBA00022448"/>
    </source>
</evidence>
<evidence type="ECO:0000256" key="10">
    <source>
        <dbReference type="SAM" id="SignalP"/>
    </source>
</evidence>
<dbReference type="EMBL" id="JSYN01000025">
    <property type="protein sequence ID" value="KIA91904.1"/>
    <property type="molecule type" value="Genomic_DNA"/>
</dbReference>
<evidence type="ECO:0000256" key="7">
    <source>
        <dbReference type="ARBA" id="ARBA00023237"/>
    </source>
</evidence>
<gene>
    <name evidence="13" type="ORF">OC25_19140</name>
</gene>
<dbReference type="InterPro" id="IPR000531">
    <property type="entry name" value="Beta-barrel_TonB"/>
</dbReference>
<keyword evidence="14" id="KW-1185">Reference proteome</keyword>
<dbReference type="InterPro" id="IPR036942">
    <property type="entry name" value="Beta-barrel_TonB_sf"/>
</dbReference>
<keyword evidence="5 9" id="KW-0798">TonB box</keyword>
<dbReference type="GO" id="GO:0009279">
    <property type="term" value="C:cell outer membrane"/>
    <property type="evidence" value="ECO:0007669"/>
    <property type="project" value="UniProtKB-SubCell"/>
</dbReference>
<evidence type="ECO:0000256" key="1">
    <source>
        <dbReference type="ARBA" id="ARBA00004571"/>
    </source>
</evidence>
<evidence type="ECO:0000256" key="3">
    <source>
        <dbReference type="ARBA" id="ARBA00022452"/>
    </source>
</evidence>
<dbReference type="AlphaFoldDB" id="A0A0C1FVL4"/>
<dbReference type="SUPFAM" id="SSF56935">
    <property type="entry name" value="Porins"/>
    <property type="match status" value="1"/>
</dbReference>
<keyword evidence="7 8" id="KW-0998">Cell outer membrane</keyword>